<dbReference type="EMBL" id="JAINDJ010000008">
    <property type="protein sequence ID" value="KAG9440373.1"/>
    <property type="molecule type" value="Genomic_DNA"/>
</dbReference>
<keyword evidence="5 10" id="KW-0479">Metal-binding</keyword>
<keyword evidence="7 11" id="KW-0560">Oxidoreductase</keyword>
<dbReference type="InterPro" id="IPR001128">
    <property type="entry name" value="Cyt_P450"/>
</dbReference>
<dbReference type="PANTHER" id="PTHR47947:SF26">
    <property type="entry name" value="CYTOCHROME P450"/>
    <property type="match status" value="1"/>
</dbReference>
<evidence type="ECO:0000256" key="11">
    <source>
        <dbReference type="RuleBase" id="RU000461"/>
    </source>
</evidence>
<proteinExistence type="inferred from homology"/>
<evidence type="ECO:0000256" key="3">
    <source>
        <dbReference type="ARBA" id="ARBA00022617"/>
    </source>
</evidence>
<protein>
    <submittedName>
        <fullName evidence="12">Uncharacterized protein</fullName>
    </submittedName>
</protein>
<dbReference type="AlphaFoldDB" id="A0AAV7DZ04"/>
<accession>A0AAV7DZ04</accession>
<dbReference type="InterPro" id="IPR017972">
    <property type="entry name" value="Cyt_P450_CS"/>
</dbReference>
<keyword evidence="6" id="KW-1133">Transmembrane helix</keyword>
<gene>
    <name evidence="12" type="ORF">H6P81_020538</name>
</gene>
<keyword evidence="8 10" id="KW-0408">Iron</keyword>
<keyword evidence="3 10" id="KW-0349">Heme</keyword>
<name>A0AAV7DZ04_ARIFI</name>
<dbReference type="GO" id="GO:0020037">
    <property type="term" value="F:heme binding"/>
    <property type="evidence" value="ECO:0007669"/>
    <property type="project" value="InterPro"/>
</dbReference>
<evidence type="ECO:0000313" key="13">
    <source>
        <dbReference type="Proteomes" id="UP000825729"/>
    </source>
</evidence>
<dbReference type="Gene3D" id="1.10.630.10">
    <property type="entry name" value="Cytochrome P450"/>
    <property type="match status" value="1"/>
</dbReference>
<evidence type="ECO:0000256" key="7">
    <source>
        <dbReference type="ARBA" id="ARBA00023002"/>
    </source>
</evidence>
<dbReference type="PANTHER" id="PTHR47947">
    <property type="entry name" value="CYTOCHROME P450 82C3-RELATED"/>
    <property type="match status" value="1"/>
</dbReference>
<dbReference type="InterPro" id="IPR036396">
    <property type="entry name" value="Cyt_P450_sf"/>
</dbReference>
<dbReference type="GO" id="GO:0016705">
    <property type="term" value="F:oxidoreductase activity, acting on paired donors, with incorporation or reduction of molecular oxygen"/>
    <property type="evidence" value="ECO:0007669"/>
    <property type="project" value="InterPro"/>
</dbReference>
<dbReference type="Pfam" id="PF00067">
    <property type="entry name" value="p450"/>
    <property type="match status" value="1"/>
</dbReference>
<comment type="caution">
    <text evidence="12">The sequence shown here is derived from an EMBL/GenBank/DDBJ whole genome shotgun (WGS) entry which is preliminary data.</text>
</comment>
<dbReference type="GO" id="GO:0005506">
    <property type="term" value="F:iron ion binding"/>
    <property type="evidence" value="ECO:0007669"/>
    <property type="project" value="InterPro"/>
</dbReference>
<comment type="cofactor">
    <cofactor evidence="1 10">
        <name>heme</name>
        <dbReference type="ChEBI" id="CHEBI:30413"/>
    </cofactor>
</comment>
<dbReference type="PRINTS" id="PR00463">
    <property type="entry name" value="EP450I"/>
</dbReference>
<evidence type="ECO:0000313" key="12">
    <source>
        <dbReference type="EMBL" id="KAG9440373.1"/>
    </source>
</evidence>
<dbReference type="InterPro" id="IPR002401">
    <property type="entry name" value="Cyt_P450_E_grp-I"/>
</dbReference>
<evidence type="ECO:0000256" key="2">
    <source>
        <dbReference type="ARBA" id="ARBA00004370"/>
    </source>
</evidence>
<dbReference type="FunFam" id="1.10.630.10:FF:000026">
    <property type="entry name" value="Cytochrome P450 82C4"/>
    <property type="match status" value="1"/>
</dbReference>
<evidence type="ECO:0000256" key="5">
    <source>
        <dbReference type="ARBA" id="ARBA00022723"/>
    </source>
</evidence>
<evidence type="ECO:0000256" key="4">
    <source>
        <dbReference type="ARBA" id="ARBA00022692"/>
    </source>
</evidence>
<dbReference type="GO" id="GO:0004497">
    <property type="term" value="F:monooxygenase activity"/>
    <property type="evidence" value="ECO:0007669"/>
    <property type="project" value="UniProtKB-KW"/>
</dbReference>
<evidence type="ECO:0000256" key="9">
    <source>
        <dbReference type="ARBA" id="ARBA00023136"/>
    </source>
</evidence>
<keyword evidence="11" id="KW-0503">Monooxygenase</keyword>
<evidence type="ECO:0000256" key="1">
    <source>
        <dbReference type="ARBA" id="ARBA00001971"/>
    </source>
</evidence>
<evidence type="ECO:0000256" key="10">
    <source>
        <dbReference type="PIRSR" id="PIRSR602401-1"/>
    </source>
</evidence>
<comment type="similarity">
    <text evidence="11">Belongs to the cytochrome P450 family.</text>
</comment>
<dbReference type="InterPro" id="IPR050651">
    <property type="entry name" value="Plant_Cytochrome_P450_Monoox"/>
</dbReference>
<comment type="subcellular location">
    <subcellularLocation>
        <location evidence="2">Membrane</location>
    </subcellularLocation>
</comment>
<dbReference type="PROSITE" id="PS00086">
    <property type="entry name" value="CYTOCHROME_P450"/>
    <property type="match status" value="1"/>
</dbReference>
<dbReference type="Proteomes" id="UP000825729">
    <property type="component" value="Unassembled WGS sequence"/>
</dbReference>
<sequence>MEIGFLVGALLAVVALQLVRKLMWSRVRNIEGTRRKTRPPPPPEPAGGWPIIGHLHLLGGPEPLYRTLGKMVDSYGPAFLLRLGLRRTLVISRWEVAKECFTTNDKALASRPTSASGDNMSYDYAMFGFAPYGPYWREMRRIATLELLCNRRVDSLKHVRSREMDACVRELYGTWVKQGKSAPVKMEMKRRLFELTFNVVVGMIVGKRFFGTDVCDEAEAHRVTHFMELSSLLSGSFVLSDSLPFLKWLDLQGLQSSMRKTTEELDKLVDRWVHEHRARRALSGEAPSTTSPDFMDVMISILDNAQLTTYDPDTIIKATCMILIQAGTDTTAVALTWALSLLLNHRDWLKKVQKELDLHVGRERRVEESDLKNLQNLHVVIKETLRLYPPAPLGIPHLATEDCHVNGAYVPAGTRVMVNLWKLHRDPRVWSEPSEFRPERFMTTHAGVDIGGHQNLEFMPFGSGRRSCPGMGLALPVLHLTLARILQAFEVGTEKDAPLDMTERLHITITREKPLDVLFTPRLSAQFYE</sequence>
<dbReference type="PRINTS" id="PR00385">
    <property type="entry name" value="P450"/>
</dbReference>
<organism evidence="12 13">
    <name type="scientific">Aristolochia fimbriata</name>
    <name type="common">White veined hardy Dutchman's pipe vine</name>
    <dbReference type="NCBI Taxonomy" id="158543"/>
    <lineage>
        <taxon>Eukaryota</taxon>
        <taxon>Viridiplantae</taxon>
        <taxon>Streptophyta</taxon>
        <taxon>Embryophyta</taxon>
        <taxon>Tracheophyta</taxon>
        <taxon>Spermatophyta</taxon>
        <taxon>Magnoliopsida</taxon>
        <taxon>Magnoliidae</taxon>
        <taxon>Piperales</taxon>
        <taxon>Aristolochiaceae</taxon>
        <taxon>Aristolochia</taxon>
    </lineage>
</organism>
<dbReference type="SUPFAM" id="SSF48264">
    <property type="entry name" value="Cytochrome P450"/>
    <property type="match status" value="1"/>
</dbReference>
<keyword evidence="13" id="KW-1185">Reference proteome</keyword>
<feature type="binding site" description="axial binding residue" evidence="10">
    <location>
        <position position="468"/>
    </location>
    <ligand>
        <name>heme</name>
        <dbReference type="ChEBI" id="CHEBI:30413"/>
    </ligand>
    <ligandPart>
        <name>Fe</name>
        <dbReference type="ChEBI" id="CHEBI:18248"/>
    </ligandPart>
</feature>
<keyword evidence="9" id="KW-0472">Membrane</keyword>
<reference evidence="12 13" key="1">
    <citation type="submission" date="2021-07" db="EMBL/GenBank/DDBJ databases">
        <title>The Aristolochia fimbriata genome: insights into angiosperm evolution, floral development and chemical biosynthesis.</title>
        <authorList>
            <person name="Jiao Y."/>
        </authorList>
    </citation>
    <scope>NUCLEOTIDE SEQUENCE [LARGE SCALE GENOMIC DNA]</scope>
    <source>
        <strain evidence="12">IBCAS-2021</strain>
        <tissue evidence="12">Leaf</tissue>
    </source>
</reference>
<evidence type="ECO:0000256" key="6">
    <source>
        <dbReference type="ARBA" id="ARBA00022989"/>
    </source>
</evidence>
<evidence type="ECO:0000256" key="8">
    <source>
        <dbReference type="ARBA" id="ARBA00023004"/>
    </source>
</evidence>
<dbReference type="GO" id="GO:0016020">
    <property type="term" value="C:membrane"/>
    <property type="evidence" value="ECO:0007669"/>
    <property type="project" value="UniProtKB-SubCell"/>
</dbReference>
<keyword evidence="4" id="KW-0812">Transmembrane</keyword>